<dbReference type="InterPro" id="IPR001188">
    <property type="entry name" value="Sperm_putr-bd"/>
</dbReference>
<sequence>MKLSRLVLATGLLAAVMSSPLLAQEQKLRLITWADYVPAEVVAQFKKETGIDVEITLSNNEEMISKLRATGGAGFDLAQPSQDRITGPQQEFAIYKPMDLSKVKTELFIPSMLDATKANTTLDGKVYGLPHIWGTDGLVVNTKLAQMSDYPDLCKPDVKGKVAVRLKRPTLLAFAFASGKDPFALYKDPKAYAALMDDVGKTLTACKANVKFYWDNKDQLLNGMRAGEVVGAMMWDTGGWKLNSEKPEIQYIAPKSGALGWIDTFAIPAKGRNDAAAYAWINFNMRPEIAAKVAGTAGNFTASKGADQLADAKLKAQFAASFPEAALKNVKWYPAVPAGIEDIEGRVLDRIKAAQ</sequence>
<dbReference type="STRING" id="1842727.RD110_19320"/>
<keyword evidence="4" id="KW-0574">Periplasm</keyword>
<evidence type="ECO:0000256" key="1">
    <source>
        <dbReference type="ARBA" id="ARBA00004418"/>
    </source>
</evidence>
<name>A0A1P8JZC9_9BURK</name>
<proteinExistence type="predicted"/>
<dbReference type="GO" id="GO:0015846">
    <property type="term" value="P:polyamine transport"/>
    <property type="evidence" value="ECO:0007669"/>
    <property type="project" value="InterPro"/>
</dbReference>
<dbReference type="AlphaFoldDB" id="A0A1P8JZC9"/>
<dbReference type="PANTHER" id="PTHR30222">
    <property type="entry name" value="SPERMIDINE/PUTRESCINE-BINDING PERIPLASMIC PROTEIN"/>
    <property type="match status" value="1"/>
</dbReference>
<dbReference type="Pfam" id="PF13416">
    <property type="entry name" value="SBP_bac_8"/>
    <property type="match status" value="1"/>
</dbReference>
<keyword evidence="3 5" id="KW-0732">Signal</keyword>
<dbReference type="Gene3D" id="3.40.190.10">
    <property type="entry name" value="Periplasmic binding protein-like II"/>
    <property type="match status" value="2"/>
</dbReference>
<dbReference type="Proteomes" id="UP000186609">
    <property type="component" value="Chromosome"/>
</dbReference>
<dbReference type="GO" id="GO:0019808">
    <property type="term" value="F:polyamine binding"/>
    <property type="evidence" value="ECO:0007669"/>
    <property type="project" value="InterPro"/>
</dbReference>
<dbReference type="PRINTS" id="PR00909">
    <property type="entry name" value="SPERMDNBNDNG"/>
</dbReference>
<dbReference type="PANTHER" id="PTHR30222:SF17">
    <property type="entry name" value="SPERMIDINE_PUTRESCINE-BINDING PERIPLASMIC PROTEIN"/>
    <property type="match status" value="1"/>
</dbReference>
<accession>A0A1P8JZC9</accession>
<dbReference type="KEGG" id="rhy:RD110_19320"/>
<protein>
    <submittedName>
        <fullName evidence="6">Spermidine/putrescine ABC transporter substrate-binding protein</fullName>
    </submittedName>
</protein>
<dbReference type="SUPFAM" id="SSF53850">
    <property type="entry name" value="Periplasmic binding protein-like II"/>
    <property type="match status" value="1"/>
</dbReference>
<dbReference type="RefSeq" id="WP_076201202.1">
    <property type="nucleotide sequence ID" value="NZ_CP019236.1"/>
</dbReference>
<keyword evidence="7" id="KW-1185">Reference proteome</keyword>
<evidence type="ECO:0000256" key="2">
    <source>
        <dbReference type="ARBA" id="ARBA00022448"/>
    </source>
</evidence>
<evidence type="ECO:0000313" key="6">
    <source>
        <dbReference type="EMBL" id="APW39095.1"/>
    </source>
</evidence>
<evidence type="ECO:0000256" key="3">
    <source>
        <dbReference type="ARBA" id="ARBA00022729"/>
    </source>
</evidence>
<reference evidence="6 7" key="1">
    <citation type="submission" date="2017-01" db="EMBL/GenBank/DDBJ databases">
        <authorList>
            <person name="Mah S.A."/>
            <person name="Swanson W.J."/>
            <person name="Moy G.W."/>
            <person name="Vacquier V.D."/>
        </authorList>
    </citation>
    <scope>NUCLEOTIDE SEQUENCE [LARGE SCALE GENOMIC DNA]</scope>
    <source>
        <strain evidence="6 7">DCY110</strain>
    </source>
</reference>
<evidence type="ECO:0000256" key="4">
    <source>
        <dbReference type="ARBA" id="ARBA00022764"/>
    </source>
</evidence>
<evidence type="ECO:0000313" key="7">
    <source>
        <dbReference type="Proteomes" id="UP000186609"/>
    </source>
</evidence>
<dbReference type="EMBL" id="CP019236">
    <property type="protein sequence ID" value="APW39095.1"/>
    <property type="molecule type" value="Genomic_DNA"/>
</dbReference>
<dbReference type="OrthoDB" id="8581273at2"/>
<keyword evidence="2" id="KW-0813">Transport</keyword>
<dbReference type="InterPro" id="IPR006059">
    <property type="entry name" value="SBP"/>
</dbReference>
<organism evidence="6 7">
    <name type="scientific">Rhodoferax koreensis</name>
    <dbReference type="NCBI Taxonomy" id="1842727"/>
    <lineage>
        <taxon>Bacteria</taxon>
        <taxon>Pseudomonadati</taxon>
        <taxon>Pseudomonadota</taxon>
        <taxon>Betaproteobacteria</taxon>
        <taxon>Burkholderiales</taxon>
        <taxon>Comamonadaceae</taxon>
        <taxon>Rhodoferax</taxon>
    </lineage>
</organism>
<feature type="signal peptide" evidence="5">
    <location>
        <begin position="1"/>
        <end position="23"/>
    </location>
</feature>
<feature type="chain" id="PRO_5012840044" evidence="5">
    <location>
        <begin position="24"/>
        <end position="355"/>
    </location>
</feature>
<dbReference type="GO" id="GO:0042597">
    <property type="term" value="C:periplasmic space"/>
    <property type="evidence" value="ECO:0007669"/>
    <property type="project" value="UniProtKB-SubCell"/>
</dbReference>
<gene>
    <name evidence="6" type="ORF">RD110_19320</name>
</gene>
<comment type="subcellular location">
    <subcellularLocation>
        <location evidence="1">Periplasm</location>
    </subcellularLocation>
</comment>
<evidence type="ECO:0000256" key="5">
    <source>
        <dbReference type="SAM" id="SignalP"/>
    </source>
</evidence>